<dbReference type="KEGG" id="kuy:FY550_11425"/>
<dbReference type="GO" id="GO:0008270">
    <property type="term" value="F:zinc ion binding"/>
    <property type="evidence" value="ECO:0007669"/>
    <property type="project" value="InterPro"/>
</dbReference>
<gene>
    <name evidence="1" type="ORF">FY550_11425</name>
</gene>
<keyword evidence="2" id="KW-1185">Reference proteome</keyword>
<dbReference type="InterPro" id="IPR034154">
    <property type="entry name" value="TOPRIM_DnaG/twinkle"/>
</dbReference>
<protein>
    <submittedName>
        <fullName evidence="1">DNA primase</fullName>
    </submittedName>
</protein>
<dbReference type="InterPro" id="IPR006171">
    <property type="entry name" value="TOPRIM_dom"/>
</dbReference>
<dbReference type="GO" id="GO:0006260">
    <property type="term" value="P:DNA replication"/>
    <property type="evidence" value="ECO:0007669"/>
    <property type="project" value="InterPro"/>
</dbReference>
<dbReference type="STRING" id="657387.BH688_10350"/>
<evidence type="ECO:0000313" key="2">
    <source>
        <dbReference type="Proteomes" id="UP000322553"/>
    </source>
</evidence>
<dbReference type="Gene3D" id="3.90.580.10">
    <property type="entry name" value="Zinc finger, CHC2-type domain"/>
    <property type="match status" value="1"/>
</dbReference>
<dbReference type="GO" id="GO:0003677">
    <property type="term" value="F:DNA binding"/>
    <property type="evidence" value="ECO:0007669"/>
    <property type="project" value="InterPro"/>
</dbReference>
<dbReference type="EMBL" id="CP043420">
    <property type="protein sequence ID" value="QEL11686.1"/>
    <property type="molecule type" value="Genomic_DNA"/>
</dbReference>
<name>A0A1S1NY97_9GAMM</name>
<dbReference type="Pfam" id="PF13362">
    <property type="entry name" value="Toprim_3"/>
    <property type="match status" value="1"/>
</dbReference>
<dbReference type="SUPFAM" id="SSF57783">
    <property type="entry name" value="Zinc beta-ribbon"/>
    <property type="match status" value="1"/>
</dbReference>
<accession>A0A1S1NY97</accession>
<dbReference type="OrthoDB" id="9763644at2"/>
<dbReference type="AlphaFoldDB" id="A0A1S1NY97"/>
<evidence type="ECO:0000313" key="1">
    <source>
        <dbReference type="EMBL" id="QEL11686.1"/>
    </source>
</evidence>
<reference evidence="1 2" key="1">
    <citation type="submission" date="2019-08" db="EMBL/GenBank/DDBJ databases">
        <title>Complete genome sequence of Kushneria sp. YCWA18, a halophilic phosphate-solubilizing bacterium isolated from Daqiao saltern in China.</title>
        <authorList>
            <person name="Du G.-X."/>
            <person name="Qu L.-Y."/>
        </authorList>
    </citation>
    <scope>NUCLEOTIDE SEQUENCE [LARGE SCALE GENOMIC DNA]</scope>
    <source>
        <strain evidence="1 2">YCWA18</strain>
    </source>
</reference>
<dbReference type="CDD" id="cd01029">
    <property type="entry name" value="TOPRIM_primases"/>
    <property type="match status" value="1"/>
</dbReference>
<sequence>MPGRCAVAEHATVAKIRQVAMAALTDSETLLRELLPEGRRSGSEWIARNVARGDQSPGSFGVSLVSGKWNDFADSAAHGGDLVSLYGYLHRCRQVDAAMAIDRLLGLGIFQHGAGVPHPAPQDTAVSDREAWLARQKRIESERAEARAHAAERARQCWDSARPAASTHPYLIDRGVPAYNLRQSKRGWLLVPLYHQGELVNVQSIMPNGGKRFLKGGRVQGCYAPIGEPRPFGKLFICEGWATGATLHRLTGEPVVCAMHAGNLAAVARAMRPLCDGSLELIIAGDDDRHTEGNPGRTAANDAALAVGAMVLYPKWPEGCPDDLTDFNDLYRWHRRQLAHGDPTDLTGGDR</sequence>
<dbReference type="Proteomes" id="UP000322553">
    <property type="component" value="Chromosome"/>
</dbReference>
<proteinExistence type="predicted"/>
<organism evidence="1 2">
    <name type="scientific">Kushneria phosphatilytica</name>
    <dbReference type="NCBI Taxonomy" id="657387"/>
    <lineage>
        <taxon>Bacteria</taxon>
        <taxon>Pseudomonadati</taxon>
        <taxon>Pseudomonadota</taxon>
        <taxon>Gammaproteobacteria</taxon>
        <taxon>Oceanospirillales</taxon>
        <taxon>Halomonadaceae</taxon>
        <taxon>Kushneria</taxon>
    </lineage>
</organism>
<dbReference type="InterPro" id="IPR036977">
    <property type="entry name" value="DNA_primase_Znf_CHC2"/>
</dbReference>